<gene>
    <name evidence="3" type="ORF">UT19_C0010G0016</name>
</gene>
<proteinExistence type="inferred from homology"/>
<dbReference type="CDD" id="cd00381">
    <property type="entry name" value="IMPDH"/>
    <property type="match status" value="1"/>
</dbReference>
<dbReference type="GO" id="GO:0003938">
    <property type="term" value="F:IMP dehydrogenase activity"/>
    <property type="evidence" value="ECO:0007669"/>
    <property type="project" value="InterPro"/>
</dbReference>
<dbReference type="GO" id="GO:0006183">
    <property type="term" value="P:GTP biosynthetic process"/>
    <property type="evidence" value="ECO:0007669"/>
    <property type="project" value="TreeGrafter"/>
</dbReference>
<reference evidence="3 4" key="1">
    <citation type="journal article" date="2015" name="Nature">
        <title>rRNA introns, odd ribosomes, and small enigmatic genomes across a large radiation of phyla.</title>
        <authorList>
            <person name="Brown C.T."/>
            <person name="Hug L.A."/>
            <person name="Thomas B.C."/>
            <person name="Sharon I."/>
            <person name="Castelle C.J."/>
            <person name="Singh A."/>
            <person name="Wilkins M.J."/>
            <person name="Williams K.H."/>
            <person name="Banfield J.F."/>
        </authorList>
    </citation>
    <scope>NUCLEOTIDE SEQUENCE [LARGE SCALE GENOMIC DNA]</scope>
</reference>
<comment type="similarity">
    <text evidence="1">Belongs to the IMPDH/GMPR family.</text>
</comment>
<dbReference type="SUPFAM" id="SSF51412">
    <property type="entry name" value="Inosine monophosphate dehydrogenase (IMPDH)"/>
    <property type="match status" value="1"/>
</dbReference>
<dbReference type="InterPro" id="IPR001093">
    <property type="entry name" value="IMP_DH_GMPRt"/>
</dbReference>
<sequence length="353" mass="37814">MSHDFPLALSFDDVLLIPRYSDINSRSEVDLTSQISSKLTLKNPIISTKMDTVTGVKMASTLGKLGGMGILPRFESVDSQADKVNKVKKTNVPVAAAVGVKDGFLERAQSLVNAGVDALDIDVAHGHMRKTIEATRIVKEKFGRKVTILSGIAATYECARDLYKAGADSLLVGIGASPICITRVVTGFGLPSISSLLEVAKAAKEYKKTFMPDSGIKNSGDVVKALATGASAVVCGFLLAGIDETPGKIVTRNGLKYKTYNGSTSLTEKDKHVKIDSSDKNGNYITQIEGVESLVDYKGPLAIYMENVLAGVRSGLAYAGARNIQELWKKAKFVRITSQGMRESVPHDVLLNN</sequence>
<dbReference type="InterPro" id="IPR013785">
    <property type="entry name" value="Aldolase_TIM"/>
</dbReference>
<evidence type="ECO:0000313" key="3">
    <source>
        <dbReference type="EMBL" id="KKQ93572.1"/>
    </source>
</evidence>
<dbReference type="InterPro" id="IPR005990">
    <property type="entry name" value="IMP_DH"/>
</dbReference>
<dbReference type="Proteomes" id="UP000034932">
    <property type="component" value="Unassembled WGS sequence"/>
</dbReference>
<dbReference type="Gene3D" id="3.20.20.70">
    <property type="entry name" value="Aldolase class I"/>
    <property type="match status" value="2"/>
</dbReference>
<feature type="domain" description="IMP dehydrogenase/GMP reductase" evidence="2">
    <location>
        <begin position="8"/>
        <end position="347"/>
    </location>
</feature>
<accession>A0A0G0LR94</accession>
<evidence type="ECO:0000256" key="1">
    <source>
        <dbReference type="ARBA" id="ARBA00005502"/>
    </source>
</evidence>
<comment type="caution">
    <text evidence="3">The sequence shown here is derived from an EMBL/GenBank/DDBJ whole genome shotgun (WGS) entry which is preliminary data.</text>
</comment>
<dbReference type="EMBL" id="LBVW01000010">
    <property type="protein sequence ID" value="KKQ93572.1"/>
    <property type="molecule type" value="Genomic_DNA"/>
</dbReference>
<name>A0A0G0LR94_9BACT</name>
<dbReference type="SMART" id="SM01240">
    <property type="entry name" value="IMPDH"/>
    <property type="match status" value="1"/>
</dbReference>
<protein>
    <submittedName>
        <fullName evidence="3">Inosine-5'-monophosphate dehydrogenase</fullName>
    </submittedName>
</protein>
<dbReference type="PANTHER" id="PTHR11911">
    <property type="entry name" value="INOSINE-5-MONOPHOSPHATE DEHYDROGENASE RELATED"/>
    <property type="match status" value="1"/>
</dbReference>
<dbReference type="STRING" id="1618573.UT19_C0010G0016"/>
<dbReference type="PATRIC" id="fig|1618573.3.peg.702"/>
<dbReference type="AlphaFoldDB" id="A0A0G0LR94"/>
<dbReference type="PANTHER" id="PTHR11911:SF111">
    <property type="entry name" value="INOSINE-5'-MONOPHOSPHATE DEHYDROGENASE"/>
    <property type="match status" value="1"/>
</dbReference>
<evidence type="ECO:0000313" key="4">
    <source>
        <dbReference type="Proteomes" id="UP000034932"/>
    </source>
</evidence>
<dbReference type="Pfam" id="PF00478">
    <property type="entry name" value="IMPDH"/>
    <property type="match status" value="1"/>
</dbReference>
<evidence type="ECO:0000259" key="2">
    <source>
        <dbReference type="Pfam" id="PF00478"/>
    </source>
</evidence>
<organism evidence="3 4">
    <name type="scientific">Candidatus Woesebacteria bacterium GW2011_GWB1_39_10b</name>
    <dbReference type="NCBI Taxonomy" id="1618573"/>
    <lineage>
        <taxon>Bacteria</taxon>
        <taxon>Candidatus Woeseibacteriota</taxon>
    </lineage>
</organism>